<organism evidence="2 3">
    <name type="scientific">Aspergillus niger ATCC 13496</name>
    <dbReference type="NCBI Taxonomy" id="1353008"/>
    <lineage>
        <taxon>Eukaryota</taxon>
        <taxon>Fungi</taxon>
        <taxon>Dikarya</taxon>
        <taxon>Ascomycota</taxon>
        <taxon>Pezizomycotina</taxon>
        <taxon>Eurotiomycetes</taxon>
        <taxon>Eurotiomycetidae</taxon>
        <taxon>Eurotiales</taxon>
        <taxon>Aspergillaceae</taxon>
        <taxon>Aspergillus</taxon>
        <taxon>Aspergillus subgen. Circumdati</taxon>
    </lineage>
</organism>
<gene>
    <name evidence="2" type="ORF">M747DRAFT_307275</name>
</gene>
<dbReference type="VEuPathDB" id="FungiDB:M747DRAFT_307275"/>
<sequence>MTVNATVLYPKDAAFDLQYYFSNHMTLAVERWSLHGLKDWRVVQFTSSDAPFVVGAMFTWDSMNGLTEACKAEDSKAIFEDVPNFSDQEPIILYQMVWTYQFPKLLIPRTPLNELLLCRANNSIGSPDRNCTWPKKVLDE</sequence>
<reference evidence="2 3" key="1">
    <citation type="submission" date="2018-07" db="EMBL/GenBank/DDBJ databases">
        <title>Section-level genome sequencing of Aspergillus section Nigri to investigate inter- and intra-species variation.</title>
        <authorList>
            <consortium name="DOE Joint Genome Institute"/>
            <person name="Vesth T.C."/>
            <person name="Nybo J.L."/>
            <person name="Theobald S."/>
            <person name="Frisvad J.C."/>
            <person name="Larsen T.O."/>
            <person name="Nielsen K.F."/>
            <person name="Hoof J.B."/>
            <person name="Brandl J."/>
            <person name="Salamov A."/>
            <person name="Riley R."/>
            <person name="Gladden J.M."/>
            <person name="Phatale P."/>
            <person name="Nielsen M.T."/>
            <person name="Lyhne E.K."/>
            <person name="Kogle M.E."/>
            <person name="Strasser K."/>
            <person name="McDonnell E."/>
            <person name="Barry K."/>
            <person name="Clum A."/>
            <person name="Chen C."/>
            <person name="Nolan M."/>
            <person name="Sandor L."/>
            <person name="Kuo A."/>
            <person name="Lipzen A."/>
            <person name="Hainaut M."/>
            <person name="Drula E."/>
            <person name="Tsang A."/>
            <person name="Magnuson J.K."/>
            <person name="Henrissat B."/>
            <person name="Wiebenga A."/>
            <person name="Simmons B.A."/>
            <person name="Makela M.R."/>
            <person name="De vries R.P."/>
            <person name="Grigoriev I.V."/>
            <person name="Mortensen U.H."/>
            <person name="Baker S.E."/>
            <person name="Andersen M.R."/>
        </authorList>
    </citation>
    <scope>NUCLEOTIDE SEQUENCE [LARGE SCALE GENOMIC DNA]</scope>
    <source>
        <strain evidence="2 3">ATCC 13496</strain>
    </source>
</reference>
<dbReference type="PANTHER" id="PTHR40260:SF2">
    <property type="entry name" value="BLR8190 PROTEIN"/>
    <property type="match status" value="1"/>
</dbReference>
<accession>A0A370BT05</accession>
<dbReference type="AlphaFoldDB" id="A0A370BT05"/>
<evidence type="ECO:0000313" key="3">
    <source>
        <dbReference type="Proteomes" id="UP000253845"/>
    </source>
</evidence>
<dbReference type="PANTHER" id="PTHR40260">
    <property type="entry name" value="BLR8190 PROTEIN"/>
    <property type="match status" value="1"/>
</dbReference>
<name>A0A370BT05_ASPNG</name>
<dbReference type="Proteomes" id="UP000253845">
    <property type="component" value="Unassembled WGS sequence"/>
</dbReference>
<dbReference type="EMBL" id="KZ851923">
    <property type="protein sequence ID" value="RDH18607.1"/>
    <property type="molecule type" value="Genomic_DNA"/>
</dbReference>
<evidence type="ECO:0000313" key="2">
    <source>
        <dbReference type="EMBL" id="RDH18607.1"/>
    </source>
</evidence>
<dbReference type="InterPro" id="IPR011008">
    <property type="entry name" value="Dimeric_a/b-barrel"/>
</dbReference>
<dbReference type="GO" id="GO:0016491">
    <property type="term" value="F:oxidoreductase activity"/>
    <property type="evidence" value="ECO:0007669"/>
    <property type="project" value="InterPro"/>
</dbReference>
<proteinExistence type="inferred from homology"/>
<dbReference type="Gene3D" id="3.30.70.100">
    <property type="match status" value="1"/>
</dbReference>
<evidence type="ECO:0000256" key="1">
    <source>
        <dbReference type="ARBA" id="ARBA00005986"/>
    </source>
</evidence>
<comment type="similarity">
    <text evidence="1">Belongs to the tpcK family.</text>
</comment>
<dbReference type="InterPro" id="IPR009799">
    <property type="entry name" value="EthD_dom"/>
</dbReference>
<protein>
    <recommendedName>
        <fullName evidence="4">EthD domain-containing protein</fullName>
    </recommendedName>
</protein>
<dbReference type="NCBIfam" id="TIGR02118">
    <property type="entry name" value="EthD family reductase"/>
    <property type="match status" value="1"/>
</dbReference>
<evidence type="ECO:0008006" key="4">
    <source>
        <dbReference type="Google" id="ProtNLM"/>
    </source>
</evidence>
<dbReference type="SUPFAM" id="SSF54909">
    <property type="entry name" value="Dimeric alpha+beta barrel"/>
    <property type="match status" value="1"/>
</dbReference>